<evidence type="ECO:0000313" key="3">
    <source>
        <dbReference type="Proteomes" id="UP000250443"/>
    </source>
</evidence>
<reference evidence="1 4" key="2">
    <citation type="submission" date="2020-10" db="EMBL/GenBank/DDBJ databases">
        <title>Genome sequences of Pseudomonas isolates.</title>
        <authorList>
            <person name="Wessels L."/>
            <person name="Reich F."/>
            <person name="Hammerl J."/>
        </authorList>
    </citation>
    <scope>NUCLEOTIDE SEQUENCE [LARGE SCALE GENOMIC DNA]</scope>
    <source>
        <strain evidence="1 4">20-MO00624-0</strain>
    </source>
</reference>
<sequence length="117" mass="13658">MDKPLTLLFNNQKVATLSGFSFETPWAYATAEFDDVSLEAKLERLANFRAFGAELEQKELPEDKEEILWKEKLVELKLSHSDLKLDRDEDFSVEWSDDSVREARSLSYGNKILMWRP</sequence>
<proteinExistence type="predicted"/>
<accession>A0A2X2CM61</accession>
<keyword evidence="4" id="KW-1185">Reference proteome</keyword>
<evidence type="ECO:0000313" key="4">
    <source>
        <dbReference type="Proteomes" id="UP000626180"/>
    </source>
</evidence>
<dbReference type="EMBL" id="JADMCD010000018">
    <property type="protein sequence ID" value="MBF8643532.1"/>
    <property type="molecule type" value="Genomic_DNA"/>
</dbReference>
<gene>
    <name evidence="1" type="ORF">IRZ65_22985</name>
    <name evidence="2" type="ORF">NCTC11842_02625</name>
</gene>
<evidence type="ECO:0000313" key="2">
    <source>
        <dbReference type="EMBL" id="SPZ08133.1"/>
    </source>
</evidence>
<dbReference type="EMBL" id="UAUF01000012">
    <property type="protein sequence ID" value="SPZ08133.1"/>
    <property type="molecule type" value="Genomic_DNA"/>
</dbReference>
<organism evidence="2 3">
    <name type="scientific">Pseudomonas luteola</name>
    <dbReference type="NCBI Taxonomy" id="47886"/>
    <lineage>
        <taxon>Bacteria</taxon>
        <taxon>Pseudomonadati</taxon>
        <taxon>Pseudomonadota</taxon>
        <taxon>Gammaproteobacteria</taxon>
        <taxon>Pseudomonadales</taxon>
        <taxon>Pseudomonadaceae</taxon>
        <taxon>Pseudomonas</taxon>
    </lineage>
</organism>
<dbReference type="AlphaFoldDB" id="A0A2X2CM61"/>
<dbReference type="RefSeq" id="WP_010794829.1">
    <property type="nucleotide sequence ID" value="NZ_CP069262.1"/>
</dbReference>
<reference evidence="2 3" key="1">
    <citation type="submission" date="2018-06" db="EMBL/GenBank/DDBJ databases">
        <authorList>
            <consortium name="Pathogen Informatics"/>
            <person name="Doyle S."/>
        </authorList>
    </citation>
    <scope>NUCLEOTIDE SEQUENCE [LARGE SCALE GENOMIC DNA]</scope>
    <source>
        <strain evidence="2 3">NCTC11842</strain>
    </source>
</reference>
<name>A0A2X2CM61_PSELU</name>
<dbReference type="Proteomes" id="UP000250443">
    <property type="component" value="Unassembled WGS sequence"/>
</dbReference>
<evidence type="ECO:0000313" key="1">
    <source>
        <dbReference type="EMBL" id="MBF8643532.1"/>
    </source>
</evidence>
<protein>
    <submittedName>
        <fullName evidence="2">Uncharacterized protein</fullName>
    </submittedName>
</protein>
<dbReference type="Proteomes" id="UP000626180">
    <property type="component" value="Unassembled WGS sequence"/>
</dbReference>